<comment type="similarity">
    <text evidence="1">Belongs to the universal stress protein A family.</text>
</comment>
<keyword evidence="4" id="KW-1185">Reference proteome</keyword>
<comment type="caution">
    <text evidence="3">The sequence shown here is derived from an EMBL/GenBank/DDBJ whole genome shotgun (WGS) entry which is preliminary data.</text>
</comment>
<dbReference type="InterPro" id="IPR006016">
    <property type="entry name" value="UspA"/>
</dbReference>
<dbReference type="PANTHER" id="PTHR46268">
    <property type="entry name" value="STRESS RESPONSE PROTEIN NHAX"/>
    <property type="match status" value="1"/>
</dbReference>
<dbReference type="Proteomes" id="UP000824166">
    <property type="component" value="Unassembled WGS sequence"/>
</dbReference>
<evidence type="ECO:0000313" key="3">
    <source>
        <dbReference type="EMBL" id="MBU8865807.1"/>
    </source>
</evidence>
<evidence type="ECO:0000313" key="4">
    <source>
        <dbReference type="Proteomes" id="UP000824166"/>
    </source>
</evidence>
<organism evidence="3 4">
    <name type="scientific">Paenarthrobacter aromaticivorans</name>
    <dbReference type="NCBI Taxonomy" id="2849150"/>
    <lineage>
        <taxon>Bacteria</taxon>
        <taxon>Bacillati</taxon>
        <taxon>Actinomycetota</taxon>
        <taxon>Actinomycetes</taxon>
        <taxon>Micrococcales</taxon>
        <taxon>Micrococcaceae</taxon>
        <taxon>Paenarthrobacter</taxon>
    </lineage>
</organism>
<protein>
    <submittedName>
        <fullName evidence="3">Universal stress protein</fullName>
    </submittedName>
</protein>
<name>A0ABS6I5U8_9MICC</name>
<evidence type="ECO:0000256" key="1">
    <source>
        <dbReference type="ARBA" id="ARBA00008791"/>
    </source>
</evidence>
<evidence type="ECO:0000259" key="2">
    <source>
        <dbReference type="Pfam" id="PF00582"/>
    </source>
</evidence>
<gene>
    <name evidence="3" type="ORF">KSW38_05825</name>
</gene>
<sequence>MKKQIVAALDGSKAGRNVADWAAAHADAFGLALNLVHVVPPDWAFPARSERKLAIERAEDLLGSESGRIAQAYPGLEVSSTQLSGEPAETLAGLSSEADMLVAGTDRGPGTEGQGYGSVSFQIAVTSNCPVAVVPEMASGVRKGVVVGVDGSSDSLVALDLAASEAQRMDEDLVIVHASGPDPRPSSVSGDSDVLADAVRNVKERHPGVSVRERLDTSRGPGEALVAAARDARLLVMGCRGRGGLRVLLGSVAQHVLLNVQCPTILTRPS</sequence>
<reference evidence="3 4" key="1">
    <citation type="submission" date="2021-06" db="EMBL/GenBank/DDBJ databases">
        <authorList>
            <person name="Jeong J.W."/>
        </authorList>
    </citation>
    <scope>NUCLEOTIDE SEQUENCE [LARGE SCALE GENOMIC DNA]</scope>
    <source>
        <strain evidence="3 4">MMS21-TAE1-1</strain>
    </source>
</reference>
<dbReference type="PANTHER" id="PTHR46268:SF6">
    <property type="entry name" value="UNIVERSAL STRESS PROTEIN UP12"/>
    <property type="match status" value="1"/>
</dbReference>
<dbReference type="CDD" id="cd00293">
    <property type="entry name" value="USP-like"/>
    <property type="match status" value="1"/>
</dbReference>
<dbReference type="RefSeq" id="WP_216923639.1">
    <property type="nucleotide sequence ID" value="NZ_JAHOPC010000002.1"/>
</dbReference>
<proteinExistence type="inferred from homology"/>
<feature type="domain" description="UspA" evidence="2">
    <location>
        <begin position="2"/>
        <end position="135"/>
    </location>
</feature>
<dbReference type="EMBL" id="JAHOPC010000002">
    <property type="protein sequence ID" value="MBU8865807.1"/>
    <property type="molecule type" value="Genomic_DNA"/>
</dbReference>
<feature type="domain" description="UspA" evidence="2">
    <location>
        <begin position="145"/>
        <end position="268"/>
    </location>
</feature>
<accession>A0ABS6I5U8</accession>
<dbReference type="Pfam" id="PF00582">
    <property type="entry name" value="Usp"/>
    <property type="match status" value="2"/>
</dbReference>